<evidence type="ECO:0000313" key="1">
    <source>
        <dbReference type="EMBL" id="ASF00271.1"/>
    </source>
</evidence>
<protein>
    <submittedName>
        <fullName evidence="1">Uncharacterized protein</fullName>
    </submittedName>
</protein>
<proteinExistence type="predicted"/>
<accession>A0A218MLZ3</accession>
<name>A0A218MLZ3_9VIRU</name>
<dbReference type="EMBL" id="KY052824">
    <property type="protein sequence ID" value="ASF00271.1"/>
    <property type="molecule type" value="Genomic_DNA"/>
</dbReference>
<sequence>MATTEDTVALQKGAIAPAQKEQTGSQKAVSLIDSLITKPSLPTGTTISPQLQNVATQELLATPGISGSLGFTAPSTTAAPTIAAPGTMAGTQVAAPTTATAAQMTAATVAGQTPTMTAAQGTVSAPMTAAQGTITSDATVKGQLESLQTEVQTALASGNPLPVWARGAAKATEAAMANRGLSASSMAAEALAEGIMNSAIPIAAQDAATYKQMIFQNLSNNQQAAITNAQSYLKMDMANLSNRQQANLQNINTRQNFLLSDQAAANAAFQFNATSQNQVNQFYSKLSTTVADQNAARVDAMKKFAEAEQSKINALNAQNTIAVNEANAKREATVKQFNATLENQRQQFNVQNQRTIDQSNVVWRRAVNTANTAAVNASNQTNAQNLLNLSNWGLSSAWQQWRDEASWVNTSSENTQNRNHNLAMAALERSTTVELQDKASKDAMYQMIGKFGFDLLSGK</sequence>
<reference evidence="1" key="2">
    <citation type="journal article" date="2017" name="Nat. Commun.">
        <title>Single-virus genomics reveals hidden cosmopolitan and abundant viruses.</title>
        <authorList>
            <person name="Martinez-Hernandez F."/>
            <person name="Fornas O."/>
            <person name="Lluesma Gomez M."/>
            <person name="Bolduc B."/>
            <person name="de la Cruz Pena M.J."/>
            <person name="Martinez J.M."/>
            <person name="Anton J."/>
            <person name="Gasol J.M."/>
            <person name="Rosselli R."/>
            <person name="Rodriguez-Valera F."/>
            <person name="Sullivan M.B."/>
            <person name="Acinas S.G."/>
            <person name="Martinez-Garcia M."/>
        </authorList>
    </citation>
    <scope>NUCLEOTIDE SEQUENCE</scope>
</reference>
<organism evidence="1">
    <name type="scientific">uncultured virus</name>
    <dbReference type="NCBI Taxonomy" id="340016"/>
    <lineage>
        <taxon>Viruses</taxon>
        <taxon>environmental samples</taxon>
    </lineage>
</organism>
<reference evidence="1" key="1">
    <citation type="submission" date="2016-10" db="EMBL/GenBank/DDBJ databases">
        <authorList>
            <person name="Varghese N."/>
        </authorList>
    </citation>
    <scope>NUCLEOTIDE SEQUENCE</scope>
</reference>